<keyword evidence="1" id="KW-1133">Transmembrane helix</keyword>
<reference evidence="2 3" key="1">
    <citation type="submission" date="2022-04" db="EMBL/GenBank/DDBJ databases">
        <title>Positive selection, recombination, and allopatry shape intraspecific diversity of widespread and dominant cyanobacteria.</title>
        <authorList>
            <person name="Wei J."/>
            <person name="Shu W."/>
            <person name="Hu C."/>
        </authorList>
    </citation>
    <scope>NUCLEOTIDE SEQUENCE [LARGE SCALE GENOMIC DNA]</scope>
    <source>
        <strain evidence="2 3">GB2-A4</strain>
    </source>
</reference>
<keyword evidence="3" id="KW-1185">Reference proteome</keyword>
<sequence>MLQGASTELGQACVTTLFTILLLTQGGIFLTHPQLATLSCDRPNSNLGICKLMLSSLLGKKVVPFPLTQLEGAEVKHHGKLRQLVLLLPDGKLHFPVNHGFSDTEGKATQINAFLQNSEIQSLSLRQDSRWATYPMGLIMTGFGSCLIWSYISNLLKRFSSRSDL</sequence>
<keyword evidence="1" id="KW-0812">Transmembrane</keyword>
<gene>
    <name evidence="2" type="ORF">NC998_10460</name>
</gene>
<comment type="caution">
    <text evidence="2">The sequence shown here is derived from an EMBL/GenBank/DDBJ whole genome shotgun (WGS) entry which is preliminary data.</text>
</comment>
<evidence type="ECO:0008006" key="4">
    <source>
        <dbReference type="Google" id="ProtNLM"/>
    </source>
</evidence>
<dbReference type="EMBL" id="JAMPKM010000005">
    <property type="protein sequence ID" value="MEP0817517.1"/>
    <property type="molecule type" value="Genomic_DNA"/>
</dbReference>
<proteinExistence type="predicted"/>
<evidence type="ECO:0000313" key="3">
    <source>
        <dbReference type="Proteomes" id="UP001464891"/>
    </source>
</evidence>
<dbReference type="RefSeq" id="WP_190435613.1">
    <property type="nucleotide sequence ID" value="NZ_JAMPKM010000005.1"/>
</dbReference>
<dbReference type="Proteomes" id="UP001464891">
    <property type="component" value="Unassembled WGS sequence"/>
</dbReference>
<evidence type="ECO:0000313" key="2">
    <source>
        <dbReference type="EMBL" id="MEP0817517.1"/>
    </source>
</evidence>
<keyword evidence="1" id="KW-0472">Membrane</keyword>
<feature type="transmembrane region" description="Helical" evidence="1">
    <location>
        <begin position="131"/>
        <end position="152"/>
    </location>
</feature>
<name>A0ABV0J6W2_9CYAN</name>
<protein>
    <recommendedName>
        <fullName evidence="4">Cytochrome c biogenesis protein</fullName>
    </recommendedName>
</protein>
<evidence type="ECO:0000256" key="1">
    <source>
        <dbReference type="SAM" id="Phobius"/>
    </source>
</evidence>
<accession>A0ABV0J6W2</accession>
<organism evidence="2 3">
    <name type="scientific">Trichocoleus desertorum GB2-A4</name>
    <dbReference type="NCBI Taxonomy" id="2933944"/>
    <lineage>
        <taxon>Bacteria</taxon>
        <taxon>Bacillati</taxon>
        <taxon>Cyanobacteriota</taxon>
        <taxon>Cyanophyceae</taxon>
        <taxon>Leptolyngbyales</taxon>
        <taxon>Trichocoleusaceae</taxon>
        <taxon>Trichocoleus</taxon>
    </lineage>
</organism>